<sequence>MRNDIVKRSAGKDERGDDIPQLASDLPISGLALSGGGIRSAAFSLGVMQGLEAVRGDFLDNLDYMSTVSGGGYMGGSVIAGLLQKGKFPYPSLLGKQETVGTKHIRDYASYLNPHGFGDVLAGLITLARGLLINAVIFSGVILTLVAATVLLKPTKDSLADPLFPAPSCLSGLGWFPWTVVAFAFFFAVQLAYTLIALRSGSGRMAEIRLTTREGSDRLFTWFLRACFLIFALECQPYVLLAMVTVADWPDKLAVAAGKAIEPKHVNALADLLHWLGFGGPVTFTVLLGVATTLAAFSKKLLAILGTTAGDASWSGSMKRWASKAGLYLVALIVPFLLWLVYLRLCFAALHATPPSNAGVFVLLALVLIALALFVSPNANSLHRYFRDRLSRAFIWDGHALGPDDPSIGFPSPTSRLPKGTDLDRLKLSHLTKAGAPAAWHDAWKRGPYLLVNTSVNLEGSHYLNQRGRNADSFFFSPLFSGSSATGYASTRQLEQIHPDLDLPTAIAISGAAASANMGASTIPALTFSLAVLNIRLGYWLPNPLFAGVWKQKSLVASIGPFYYAMEVVGKLRETTRNVYLTDGGHFDNLGVYELLRRHCKVIVVADAEADPAMTFDSLVRLQRYARIDRGILIDLPWPAICAASKAVTPTSTRGAAGDPSLCHGPHVAVGRVDYGLDTQGKREYGVLIYLKSSLTGDESDLIRDYLRRNAAFPHETTLDQFFSEEQFEVYRALGFHIANNFFAGRDKAAMLPADTLDDWPEQVGHALRRLQLSAAAVKRIVDRQKAAA</sequence>
<evidence type="ECO:0000259" key="3">
    <source>
        <dbReference type="Pfam" id="PF01734"/>
    </source>
</evidence>
<evidence type="ECO:0000256" key="1">
    <source>
        <dbReference type="ARBA" id="ARBA00023098"/>
    </source>
</evidence>
<feature type="transmembrane region" description="Helical" evidence="2">
    <location>
        <begin position="219"/>
        <end position="240"/>
    </location>
</feature>
<dbReference type="PANTHER" id="PTHR10728">
    <property type="entry name" value="CYTOSOLIC PHOSPHOLIPASE A2"/>
    <property type="match status" value="1"/>
</dbReference>
<feature type="transmembrane region" description="Helical" evidence="2">
    <location>
        <begin position="172"/>
        <end position="198"/>
    </location>
</feature>
<organism evidence="4 5">
    <name type="scientific">Labrys monachus</name>
    <dbReference type="NCBI Taxonomy" id="217067"/>
    <lineage>
        <taxon>Bacteria</taxon>
        <taxon>Pseudomonadati</taxon>
        <taxon>Pseudomonadota</taxon>
        <taxon>Alphaproteobacteria</taxon>
        <taxon>Hyphomicrobiales</taxon>
        <taxon>Xanthobacteraceae</taxon>
        <taxon>Labrys</taxon>
    </lineage>
</organism>
<keyword evidence="2" id="KW-0472">Membrane</keyword>
<dbReference type="Gene3D" id="3.40.1090.10">
    <property type="entry name" value="Cytosolic phospholipase A2 catalytic domain"/>
    <property type="match status" value="2"/>
</dbReference>
<dbReference type="Proteomes" id="UP001237448">
    <property type="component" value="Unassembled WGS sequence"/>
</dbReference>
<dbReference type="PANTHER" id="PTHR10728:SF40">
    <property type="entry name" value="PATATIN FAMILY PROTEIN"/>
    <property type="match status" value="1"/>
</dbReference>
<feature type="domain" description="PNPLA" evidence="3">
    <location>
        <begin position="31"/>
        <end position="89"/>
    </location>
</feature>
<proteinExistence type="predicted"/>
<dbReference type="EMBL" id="JAUSVK010000001">
    <property type="protein sequence ID" value="MDQ0394486.1"/>
    <property type="molecule type" value="Genomic_DNA"/>
</dbReference>
<dbReference type="InterPro" id="IPR016035">
    <property type="entry name" value="Acyl_Trfase/lysoPLipase"/>
</dbReference>
<keyword evidence="1" id="KW-0443">Lipid metabolism</keyword>
<dbReference type="RefSeq" id="WP_307431598.1">
    <property type="nucleotide sequence ID" value="NZ_JAUSVK010000001.1"/>
</dbReference>
<evidence type="ECO:0000313" key="4">
    <source>
        <dbReference type="EMBL" id="MDQ0394486.1"/>
    </source>
</evidence>
<keyword evidence="5" id="KW-1185">Reference proteome</keyword>
<dbReference type="SUPFAM" id="SSF52151">
    <property type="entry name" value="FabD/lysophospholipase-like"/>
    <property type="match status" value="1"/>
</dbReference>
<name>A0ABU0FJ19_9HYPH</name>
<comment type="caution">
    <text evidence="4">The sequence shown here is derived from an EMBL/GenBank/DDBJ whole genome shotgun (WGS) entry which is preliminary data.</text>
</comment>
<accession>A0ABU0FJ19</accession>
<dbReference type="InterPro" id="IPR002641">
    <property type="entry name" value="PNPLA_dom"/>
</dbReference>
<reference evidence="4 5" key="1">
    <citation type="submission" date="2023-07" db="EMBL/GenBank/DDBJ databases">
        <title>Genomic Encyclopedia of Type Strains, Phase IV (KMG-IV): sequencing the most valuable type-strain genomes for metagenomic binning, comparative biology and taxonomic classification.</title>
        <authorList>
            <person name="Goeker M."/>
        </authorList>
    </citation>
    <scope>NUCLEOTIDE SEQUENCE [LARGE SCALE GENOMIC DNA]</scope>
    <source>
        <strain evidence="4 5">DSM 5896</strain>
    </source>
</reference>
<feature type="transmembrane region" description="Helical" evidence="2">
    <location>
        <begin position="327"/>
        <end position="352"/>
    </location>
</feature>
<gene>
    <name evidence="4" type="ORF">J3R73_004278</name>
</gene>
<feature type="transmembrane region" description="Helical" evidence="2">
    <location>
        <begin position="358"/>
        <end position="379"/>
    </location>
</feature>
<feature type="transmembrane region" description="Helical" evidence="2">
    <location>
        <begin position="131"/>
        <end position="152"/>
    </location>
</feature>
<protein>
    <submittedName>
        <fullName evidence="4">Acylesterase/phospholipase RssA</fullName>
    </submittedName>
</protein>
<feature type="transmembrane region" description="Helical" evidence="2">
    <location>
        <begin position="272"/>
        <end position="297"/>
    </location>
</feature>
<keyword evidence="2" id="KW-1133">Transmembrane helix</keyword>
<evidence type="ECO:0000313" key="5">
    <source>
        <dbReference type="Proteomes" id="UP001237448"/>
    </source>
</evidence>
<evidence type="ECO:0000256" key="2">
    <source>
        <dbReference type="SAM" id="Phobius"/>
    </source>
</evidence>
<keyword evidence="2" id="KW-0812">Transmembrane</keyword>
<dbReference type="Pfam" id="PF01734">
    <property type="entry name" value="Patatin"/>
    <property type="match status" value="1"/>
</dbReference>